<proteinExistence type="predicted"/>
<accession>A0A0B8PAG9</accession>
<evidence type="ECO:0000313" key="2">
    <source>
        <dbReference type="Proteomes" id="UP000031670"/>
    </source>
</evidence>
<evidence type="ECO:0000313" key="1">
    <source>
        <dbReference type="EMBL" id="GAM61582.1"/>
    </source>
</evidence>
<comment type="caution">
    <text evidence="1">The sequence shown here is derived from an EMBL/GenBank/DDBJ whole genome shotgun (WGS) entry which is preliminary data.</text>
</comment>
<dbReference type="AlphaFoldDB" id="A0A0B8PAG9"/>
<dbReference type="Proteomes" id="UP000031670">
    <property type="component" value="Unassembled WGS sequence"/>
</dbReference>
<sequence length="275" mass="31111">MNFIQGFSLSALLISPMAIGGQWTVEIGAFYAFSDTDWSTSSPNGSGSREVDFESDLLLEEKTTLPYFNLSYAFNDRHAIYFDWRRLHRDSSLSLITEAFEITTGGQTYVAQVGADIATSLDFDIYQFNYQYRFYKADQFSSELMLGLHVIDLNLELEGELRLETDAVNGNASIDRNIFSDLTAPLPNLGLGMEYIMGPDWLLDAKAQAFYISFDEFSGFLYELGAGVSYSLLDDLSVKASYSYFQIDLDYVSNSRDVDVNYQFHGPMLSLLYDF</sequence>
<dbReference type="InterPro" id="IPR011250">
    <property type="entry name" value="OMP/PagP_B-barrel"/>
</dbReference>
<organism evidence="1 2">
    <name type="scientific">Vibrio ishigakensis</name>
    <dbReference type="NCBI Taxonomy" id="1481914"/>
    <lineage>
        <taxon>Bacteria</taxon>
        <taxon>Pseudomonadati</taxon>
        <taxon>Pseudomonadota</taxon>
        <taxon>Gammaproteobacteria</taxon>
        <taxon>Vibrionales</taxon>
        <taxon>Vibrionaceae</taxon>
        <taxon>Vibrio</taxon>
    </lineage>
</organism>
<reference evidence="1 2" key="1">
    <citation type="submission" date="2015-01" db="EMBL/GenBank/DDBJ databases">
        <title>Vibrio sp. C5 JCM 19232 whole genome shotgun sequence.</title>
        <authorList>
            <person name="Sawabe T."/>
            <person name="Meirelles P."/>
            <person name="Feng G."/>
            <person name="Sayaka M."/>
            <person name="Hattori M."/>
            <person name="Ohkuma M."/>
        </authorList>
    </citation>
    <scope>NUCLEOTIDE SEQUENCE [LARGE SCALE GENOMIC DNA]</scope>
    <source>
        <strain evidence="1 2">JCM19232</strain>
    </source>
</reference>
<dbReference type="Gene3D" id="2.40.160.20">
    <property type="match status" value="1"/>
</dbReference>
<protein>
    <submittedName>
        <fullName evidence="1">Uncharacterized protein</fullName>
    </submittedName>
</protein>
<reference evidence="1 2" key="2">
    <citation type="submission" date="2015-01" db="EMBL/GenBank/DDBJ databases">
        <authorList>
            <consortium name="NBRP consortium"/>
            <person name="Sawabe T."/>
            <person name="Meirelles P."/>
            <person name="Feng G."/>
            <person name="Sayaka M."/>
            <person name="Hattori M."/>
            <person name="Ohkuma M."/>
        </authorList>
    </citation>
    <scope>NUCLEOTIDE SEQUENCE [LARGE SCALE GENOMIC DNA]</scope>
    <source>
        <strain evidence="1 2">JCM19232</strain>
    </source>
</reference>
<dbReference type="SUPFAM" id="SSF56925">
    <property type="entry name" value="OMPA-like"/>
    <property type="match status" value="2"/>
</dbReference>
<gene>
    <name evidence="1" type="ORF">JCM19232_5883</name>
</gene>
<name>A0A0B8PAG9_9VIBR</name>
<dbReference type="EMBL" id="BBSA01000003">
    <property type="protein sequence ID" value="GAM61582.1"/>
    <property type="molecule type" value="Genomic_DNA"/>
</dbReference>